<dbReference type="EMBL" id="NGUP01000001">
    <property type="protein sequence ID" value="OWS71028.1"/>
    <property type="molecule type" value="Genomic_DNA"/>
</dbReference>
<gene>
    <name evidence="1" type="ORF">CBI31_01975</name>
</gene>
<dbReference type="Proteomes" id="UP000197528">
    <property type="component" value="Unassembled WGS sequence"/>
</dbReference>
<proteinExistence type="predicted"/>
<evidence type="ECO:0000313" key="1">
    <source>
        <dbReference type="EMBL" id="OWS71028.1"/>
    </source>
</evidence>
<reference evidence="1 2" key="1">
    <citation type="submission" date="2017-05" db="EMBL/GenBank/DDBJ databases">
        <title>Genome of Polynucleobacter sp. MWH-Feld-100.</title>
        <authorList>
            <person name="Hahn M.W."/>
        </authorList>
    </citation>
    <scope>NUCLEOTIDE SEQUENCE [LARGE SCALE GENOMIC DNA]</scope>
    <source>
        <strain evidence="1 2">MWH-Feld-100</strain>
    </source>
</reference>
<accession>A0A254PXN1</accession>
<evidence type="ECO:0000313" key="2">
    <source>
        <dbReference type="Proteomes" id="UP000197528"/>
    </source>
</evidence>
<protein>
    <submittedName>
        <fullName evidence="1">Uncharacterized protein</fullName>
    </submittedName>
</protein>
<dbReference type="AlphaFoldDB" id="A0A254PXN1"/>
<keyword evidence="2" id="KW-1185">Reference proteome</keyword>
<comment type="caution">
    <text evidence="1">The sequence shown here is derived from an EMBL/GenBank/DDBJ whole genome shotgun (WGS) entry which is preliminary data.</text>
</comment>
<organism evidence="1 2">
    <name type="scientific">Polynucleobacter campilacus</name>
    <dbReference type="NCBI Taxonomy" id="1743163"/>
    <lineage>
        <taxon>Bacteria</taxon>
        <taxon>Pseudomonadati</taxon>
        <taxon>Pseudomonadota</taxon>
        <taxon>Betaproteobacteria</taxon>
        <taxon>Burkholderiales</taxon>
        <taxon>Burkholderiaceae</taxon>
        <taxon>Polynucleobacter</taxon>
    </lineage>
</organism>
<sequence length="63" mass="7175">MGIQKIKFFRIHVDLKNPKTFPSGFVDHKALALVTESEILAHEKEDDLAWKSVITTAIKPNRT</sequence>
<name>A0A254PXN1_9BURK</name>